<sequence length="163" mass="17566">MIASRILRAASSASTIASASAGASSLARSKVSTHLTGLAVHPNPLPALVETYQSTLSLLETLPAQSVYRQACAALTQNRLDLVKRLDTPANKDKTADVEETINEVEQAIDAGQIEEVLIQAQDELKLAAKMLEWKSHEPLEVTPNPGQWSYFDMAEEAGEGDH</sequence>
<dbReference type="AlphaFoldDB" id="A0A316YXL8"/>
<evidence type="ECO:0000256" key="6">
    <source>
        <dbReference type="ARBA" id="ARBA00022982"/>
    </source>
</evidence>
<dbReference type="InParanoid" id="A0A316YXL8"/>
<evidence type="ECO:0000256" key="5">
    <source>
        <dbReference type="ARBA" id="ARBA00022792"/>
    </source>
</evidence>
<dbReference type="GeneID" id="37046563"/>
<dbReference type="STRING" id="215250.A0A316YXL8"/>
<comment type="similarity">
    <text evidence="2">Belongs to the complex I NDUFA5 subunit family.</text>
</comment>
<evidence type="ECO:0000313" key="10">
    <source>
        <dbReference type="Proteomes" id="UP000245768"/>
    </source>
</evidence>
<dbReference type="OrthoDB" id="286811at2759"/>
<evidence type="ECO:0000256" key="7">
    <source>
        <dbReference type="ARBA" id="ARBA00023128"/>
    </source>
</evidence>
<dbReference type="Pfam" id="PF04716">
    <property type="entry name" value="ETC_C1_NDUFA5"/>
    <property type="match status" value="1"/>
</dbReference>
<evidence type="ECO:0008006" key="11">
    <source>
        <dbReference type="Google" id="ProtNLM"/>
    </source>
</evidence>
<proteinExistence type="inferred from homology"/>
<dbReference type="GO" id="GO:0005743">
    <property type="term" value="C:mitochondrial inner membrane"/>
    <property type="evidence" value="ECO:0007669"/>
    <property type="project" value="UniProtKB-SubCell"/>
</dbReference>
<dbReference type="GO" id="GO:0022904">
    <property type="term" value="P:respiratory electron transport chain"/>
    <property type="evidence" value="ECO:0007669"/>
    <property type="project" value="InterPro"/>
</dbReference>
<keyword evidence="5" id="KW-0999">Mitochondrion inner membrane</keyword>
<evidence type="ECO:0000256" key="8">
    <source>
        <dbReference type="ARBA" id="ARBA00023136"/>
    </source>
</evidence>
<evidence type="ECO:0000256" key="2">
    <source>
        <dbReference type="ARBA" id="ARBA00010261"/>
    </source>
</evidence>
<dbReference type="PANTHER" id="PTHR12653:SF0">
    <property type="entry name" value="NADH DEHYDROGENASE [UBIQUINONE] 1 ALPHA SUBCOMPLEX SUBUNIT 5"/>
    <property type="match status" value="1"/>
</dbReference>
<name>A0A316YXL8_9BASI</name>
<dbReference type="EMBL" id="KZ819634">
    <property type="protein sequence ID" value="PWN93388.1"/>
    <property type="molecule type" value="Genomic_DNA"/>
</dbReference>
<protein>
    <recommendedName>
        <fullName evidence="11">NADH2 dehydrogenase</fullName>
    </recommendedName>
</protein>
<keyword evidence="4" id="KW-0679">Respiratory chain</keyword>
<keyword evidence="6" id="KW-0249">Electron transport</keyword>
<keyword evidence="3" id="KW-0813">Transport</keyword>
<keyword evidence="7" id="KW-0496">Mitochondrion</keyword>
<evidence type="ECO:0000256" key="4">
    <source>
        <dbReference type="ARBA" id="ARBA00022660"/>
    </source>
</evidence>
<evidence type="ECO:0000256" key="3">
    <source>
        <dbReference type="ARBA" id="ARBA00022448"/>
    </source>
</evidence>
<reference evidence="9" key="1">
    <citation type="journal article" date="2018" name="Mol. Biol. Evol.">
        <title>Broad Genomic Sampling Reveals a Smut Pathogenic Ancestry of the Fungal Clade Ustilaginomycotina.</title>
        <authorList>
            <person name="Kijpornyongpan T."/>
            <person name="Mondo S.J."/>
            <person name="Barry K."/>
            <person name="Sandor L."/>
            <person name="Lee J."/>
            <person name="Lipzen A."/>
            <person name="Pangilinan J."/>
            <person name="LaButti K."/>
            <person name="Hainaut M."/>
            <person name="Henrissat B."/>
            <person name="Grigoriev I.V."/>
            <person name="Spatafora J.W."/>
            <person name="Aime M.C."/>
        </authorList>
    </citation>
    <scope>NUCLEOTIDE SEQUENCE [LARGE SCALE GENOMIC DNA]</scope>
    <source>
        <strain evidence="9">MCA 4198</strain>
    </source>
</reference>
<gene>
    <name evidence="9" type="ORF">FA10DRAFT_298787</name>
</gene>
<keyword evidence="10" id="KW-1185">Reference proteome</keyword>
<evidence type="ECO:0000256" key="1">
    <source>
        <dbReference type="ARBA" id="ARBA00004443"/>
    </source>
</evidence>
<dbReference type="Proteomes" id="UP000245768">
    <property type="component" value="Unassembled WGS sequence"/>
</dbReference>
<accession>A0A316YXL8</accession>
<evidence type="ECO:0000313" key="9">
    <source>
        <dbReference type="EMBL" id="PWN93388.1"/>
    </source>
</evidence>
<comment type="subcellular location">
    <subcellularLocation>
        <location evidence="1">Mitochondrion inner membrane</location>
        <topology evidence="1">Peripheral membrane protein</topology>
        <orientation evidence="1">Matrix side</orientation>
    </subcellularLocation>
</comment>
<dbReference type="PANTHER" id="PTHR12653">
    <property type="entry name" value="NADH-UBIQUINONE OXIDOREDUCTASE 13 KD-B SUBUNIT"/>
    <property type="match status" value="1"/>
</dbReference>
<organism evidence="9 10">
    <name type="scientific">Acaromyces ingoldii</name>
    <dbReference type="NCBI Taxonomy" id="215250"/>
    <lineage>
        <taxon>Eukaryota</taxon>
        <taxon>Fungi</taxon>
        <taxon>Dikarya</taxon>
        <taxon>Basidiomycota</taxon>
        <taxon>Ustilaginomycotina</taxon>
        <taxon>Exobasidiomycetes</taxon>
        <taxon>Exobasidiales</taxon>
        <taxon>Cryptobasidiaceae</taxon>
        <taxon>Acaromyces</taxon>
    </lineage>
</organism>
<keyword evidence="8" id="KW-0472">Membrane</keyword>
<dbReference type="RefSeq" id="XP_025380586.1">
    <property type="nucleotide sequence ID" value="XM_025524647.1"/>
</dbReference>
<dbReference type="InterPro" id="IPR006806">
    <property type="entry name" value="NDUFA5"/>
</dbReference>